<dbReference type="CDD" id="cd05195">
    <property type="entry name" value="enoyl_red"/>
    <property type="match status" value="1"/>
</dbReference>
<dbReference type="Gene3D" id="3.40.50.150">
    <property type="entry name" value="Vaccinia Virus protein VP39"/>
    <property type="match status" value="1"/>
</dbReference>
<dbReference type="InterPro" id="IPR032821">
    <property type="entry name" value="PKS_assoc"/>
</dbReference>
<dbReference type="Pfam" id="PF08659">
    <property type="entry name" value="KR"/>
    <property type="match status" value="1"/>
</dbReference>
<dbReference type="PROSITE" id="PS00606">
    <property type="entry name" value="KS3_1"/>
    <property type="match status" value="1"/>
</dbReference>
<dbReference type="InterPro" id="IPR049551">
    <property type="entry name" value="PKS_DH_C"/>
</dbReference>
<keyword evidence="4" id="KW-0808">Transferase</keyword>
<dbReference type="InterPro" id="IPR013149">
    <property type="entry name" value="ADH-like_C"/>
</dbReference>
<dbReference type="InterPro" id="IPR050091">
    <property type="entry name" value="PKS_NRPS_Biosynth_Enz"/>
</dbReference>
<dbReference type="Proteomes" id="UP001596183">
    <property type="component" value="Unassembled WGS sequence"/>
</dbReference>
<organism evidence="14 15">
    <name type="scientific">Streptomyces incanus</name>
    <dbReference type="NCBI Taxonomy" id="887453"/>
    <lineage>
        <taxon>Bacteria</taxon>
        <taxon>Bacillati</taxon>
        <taxon>Actinomycetota</taxon>
        <taxon>Actinomycetes</taxon>
        <taxon>Kitasatosporales</taxon>
        <taxon>Streptomycetaceae</taxon>
        <taxon>Streptomyces</taxon>
    </lineage>
</organism>
<dbReference type="InterPro" id="IPR042104">
    <property type="entry name" value="PKS_dehydratase_sf"/>
</dbReference>
<sequence>MQQFERAVAVVGVGCRLPGGITDLDGLWSVLRDGQDMVGEMPADRLPRDRTVDPGTVRPGRSYTAAGGFLQDVASFDAAYFGMSPAEARHIDPQQRLLLEMAAEALDDAALPAESLAGSDTCVYVGVSDPGYGVNLSMMQDHTSPHTMPGATLSITANRMSYAFDLRGPSMAVDTACSSALVALDRACRTLREGVGRVALVGGINVLSNPYSFAGFSYAGMLSRRGRCAAFSADADGFVRAEGGAVLVLKRLADAVADGDRIHAVLAATGNNTDGRSTGMIVPSAETQEALLHTVYAEAGIDADDLVYVEAHGTGTQVGDPAEAEAIGRALGRRRRGAPLPIGSVKSNLGHLEPASGMAGLLKAILVLRHRLVPASLHALPLNPRIDFAGLGLAPAVDPVPLDPGERAAVGVSAFGFGGANAHAVVTPPPAPRQPEPRPVPDGRSLPLVVSARSAKALKQMTARMAQRLRDTQPDEFYDLAHTSTVRRTAHPHRAAVLAADPQDAARQLDRLTAGEPARGATVRTGGRDGTAFVFSGNASQWPGMAADLLSGEPAFRRAVEEADAALAPHLGWSVAKELARPSLRKWQRTEVAQPALFAVQVGLTALLASYGVRPDAVTGHSVGEVAAAHAAGALTLEQAALVIAERSRTQGAMAGRGRMAAVGLPEDRAREELLRHDGALEIAGINSESDVTVAGDADALAAWGTELTGRGVFFRELDLDYAFHSRAMDPIREPLLAALDGLEPAPARIPFVSTVTGTPLNGPELDAEYWWRNVREPVRFAEAAARLAAEHAGVLVEIGPHPVLRPYLRRTKATCVATLHRDGDGPRETAAAVAAVLAADTATDWRHHFPRPGRVVDLPAYPWQRERHWHGTAQDLVAHTSGSGLLDHPLVGERMPAPHPVWHGTVEPQLVPWLGDHRIGDDVLMPAAAYVEMALSAGRRAMDRPVEVRHLEIGRPLSVPWPDPTPVALQTAVTPDDGALTISVREEHGGECRPVVRAQVRTLLGTAPDPLDVDALRARCDRSIDGPDFYRTCHGIGLNCGPDFQLIDRIDAGDQEVLVSYRLQHPAGSYTAHPVLLDAPLQATVALAGAEAESAAFLPTVFGAVRVWRTPAPTGVVHLRRRSRSAHEMCWDITYADTDGTVTVEIDGCRTRRGHMSRRTPLTVQRTVLRAAPHRTAPAPSSPLPAPTEIARAAEPRIAAARATLDDGGHRRFTAAAEQAGAHRWAETLRGLLTDPAAPFSMSDLVAGGLQPRHRRLARLMLPLLTEHGLARPAGETWLLTDAGIRAEARLRALVEDHPAYGAETLLLNRHLCRLPDVVRGRADARELLPAGDSAYEQLHETGPAHRFAHRTVRALLGDIVARWPADRPLRVLEFGATTTALTAAALPVLPADRTRYTCTTTTGGGLTRAEHRFAAYDFVDHRTLDPDADLIGQGLPRGGFDLVLAGDALHATTDLAATLRRLHTVLAPGGHLLATEPHHAGLQALLSGTLNDFWERGDHSLRPTSRILPRDRWAPLLRQCGFSGVAQTGPEDRSVLLAAADHDPGPDAEPPRTVPGAAWVIAVEDDTETATARALAAHLGKATVVTAPDEATAWRGTLPTDSDPHVVLLLAEPGPHDTVTRTTRRAALLRSLAAACDGLEGGTSPRVWLVTRPTGLFPAPEQPSHPVDAAVWAACRTLANERPDLRLRRLSCHRTTDAGTDARRLAGELLTPDDDPNAQEDEIVLTARGRFVPRHLQHPADEPPAVPAGTPYILEARDPGLRRRLIWRQTDLREPGPGEVALEMRAVALNYRDPMRANGLLPPEAVENSPLGRGLGTDGAGIVRAVGPGVRDLKPGDRVCGLVPAALASHATTSASAVVRIPDGLGFTEAATFPVAFLTVHQTLVNQARLGPGETVLVHGGAGAVGLAVLQCARHQGARVIATAGTETKRDLLRTLGAEHVLDSRGLDFVPRIRELTGGRGVDVLVNSLSGEAIAQGLDLLRPNGRFIELGKRDIFLNNPITLRPFDRSLTFIGFNLDAVVDCPERGSRLLADFEAEAASGTYRPLPHTVHPAARVEEAFHLLQHSRHTGKVVVTFDPLDEPVPVEPAPETLRLDGDGTYLITGGLSGLGAATARLLAGRGARHLALLSRGGPDAPEAPALLRELADRGVHATAHAADVTDEAALRRVVEAVDATEHPLRGVVHAAMHMDDAVLADLTDDRFAAVLAPKAAGAALLDRLTADRDLDLFLTYSSVSAGIGNPGQAAYAAANAYLEALIRARRDAGRTGTALAWGPIGETGYVARSGTGPAMTGRGLELLTPAEVLTTADRLLAAGADVAGAGRYRWGAVRHLLPALATPRFAPLAPESSAISPDARNELLGTLADLSAEEAMHKITETVAQLLAGVLQTDPADLDPTLNVTDFGLDSLLGMQFLVRARDLFDIRLGPADLATGRTLTHFARLVHQRLGLGTGEQE</sequence>
<dbReference type="PANTHER" id="PTHR43775">
    <property type="entry name" value="FATTY ACID SYNTHASE"/>
    <property type="match status" value="1"/>
</dbReference>
<dbReference type="InterPro" id="IPR036291">
    <property type="entry name" value="NAD(P)-bd_dom_sf"/>
</dbReference>
<comment type="caution">
    <text evidence="14">The sequence shown here is derived from an EMBL/GenBank/DDBJ whole genome shotgun (WGS) entry which is preliminary data.</text>
</comment>
<dbReference type="SUPFAM" id="SSF52151">
    <property type="entry name" value="FabD/lysophospholipase-like"/>
    <property type="match status" value="1"/>
</dbReference>
<dbReference type="Pfam" id="PF21089">
    <property type="entry name" value="PKS_DH_N"/>
    <property type="match status" value="1"/>
</dbReference>
<dbReference type="InterPro" id="IPR036736">
    <property type="entry name" value="ACP-like_sf"/>
</dbReference>
<dbReference type="Gene3D" id="1.10.1200.10">
    <property type="entry name" value="ACP-like"/>
    <property type="match status" value="1"/>
</dbReference>
<dbReference type="CDD" id="cd00833">
    <property type="entry name" value="PKS"/>
    <property type="match status" value="1"/>
</dbReference>
<evidence type="ECO:0000313" key="15">
    <source>
        <dbReference type="Proteomes" id="UP001596183"/>
    </source>
</evidence>
<dbReference type="Gene3D" id="3.40.50.720">
    <property type="entry name" value="NAD(P)-binding Rossmann-like Domain"/>
    <property type="match status" value="3"/>
</dbReference>
<dbReference type="InterPro" id="IPR016036">
    <property type="entry name" value="Malonyl_transacylase_ACP-bd"/>
</dbReference>
<reference evidence="15" key="1">
    <citation type="journal article" date="2019" name="Int. J. Syst. Evol. Microbiol.">
        <title>The Global Catalogue of Microorganisms (GCM) 10K type strain sequencing project: providing services to taxonomists for standard genome sequencing and annotation.</title>
        <authorList>
            <consortium name="The Broad Institute Genomics Platform"/>
            <consortium name="The Broad Institute Genome Sequencing Center for Infectious Disease"/>
            <person name="Wu L."/>
            <person name="Ma J."/>
        </authorList>
    </citation>
    <scope>NUCLEOTIDE SEQUENCE [LARGE SCALE GENOMIC DNA]</scope>
    <source>
        <strain evidence="15">JCM 13852</strain>
    </source>
</reference>
<dbReference type="InterPro" id="IPR020841">
    <property type="entry name" value="PKS_Beta-ketoAc_synthase_dom"/>
</dbReference>
<keyword evidence="15" id="KW-1185">Reference proteome</keyword>
<dbReference type="Gene3D" id="3.90.180.10">
    <property type="entry name" value="Medium-chain alcohol dehydrogenases, catalytic domain"/>
    <property type="match status" value="1"/>
</dbReference>
<gene>
    <name evidence="14" type="ORF">ACFP2V_00765</name>
</gene>
<evidence type="ECO:0000256" key="1">
    <source>
        <dbReference type="ARBA" id="ARBA00004792"/>
    </source>
</evidence>
<dbReference type="InterPro" id="IPR001227">
    <property type="entry name" value="Ac_transferase_dom_sf"/>
</dbReference>
<dbReference type="InterPro" id="IPR016035">
    <property type="entry name" value="Acyl_Trfase/lysoPLipase"/>
</dbReference>
<keyword evidence="5" id="KW-0521">NADP</keyword>
<feature type="active site" description="Proton donor; for dehydratase activity" evidence="9">
    <location>
        <position position="1079"/>
    </location>
</feature>
<accession>A0ABW0XI03</accession>
<dbReference type="SMART" id="SM01294">
    <property type="entry name" value="PKS_PP_betabranch"/>
    <property type="match status" value="1"/>
</dbReference>
<keyword evidence="2" id="KW-0596">Phosphopantetheine</keyword>
<dbReference type="InterPro" id="IPR049900">
    <property type="entry name" value="PKS_mFAS_DH"/>
</dbReference>
<dbReference type="SUPFAM" id="SSF53335">
    <property type="entry name" value="S-adenosyl-L-methionine-dependent methyltransferases"/>
    <property type="match status" value="1"/>
</dbReference>
<keyword evidence="3" id="KW-0597">Phosphoprotein</keyword>
<feature type="domain" description="PKS/mFAS DH" evidence="13">
    <location>
        <begin position="889"/>
        <end position="1161"/>
    </location>
</feature>
<protein>
    <submittedName>
        <fullName evidence="14">SDR family NAD(P)-dependent oxidoreductase</fullName>
    </submittedName>
</protein>
<dbReference type="SUPFAM" id="SSF51735">
    <property type="entry name" value="NAD(P)-binding Rossmann-fold domains"/>
    <property type="match status" value="3"/>
</dbReference>
<evidence type="ECO:0000256" key="2">
    <source>
        <dbReference type="ARBA" id="ARBA00022450"/>
    </source>
</evidence>
<dbReference type="InterPro" id="IPR013968">
    <property type="entry name" value="PKS_KR"/>
</dbReference>
<dbReference type="Pfam" id="PF00550">
    <property type="entry name" value="PP-binding"/>
    <property type="match status" value="1"/>
</dbReference>
<feature type="domain" description="Ketosynthase family 3 (KS3)" evidence="12">
    <location>
        <begin position="5"/>
        <end position="428"/>
    </location>
</feature>
<keyword evidence="6" id="KW-0045">Antibiotic biosynthesis</keyword>
<evidence type="ECO:0000256" key="9">
    <source>
        <dbReference type="PROSITE-ProRule" id="PRU01363"/>
    </source>
</evidence>
<feature type="region of interest" description="C-terminal hotdog fold" evidence="9">
    <location>
        <begin position="1022"/>
        <end position="1161"/>
    </location>
</feature>
<proteinExistence type="predicted"/>
<dbReference type="InterPro" id="IPR009081">
    <property type="entry name" value="PP-bd_ACP"/>
</dbReference>
<dbReference type="InterPro" id="IPR014043">
    <property type="entry name" value="Acyl_transferase_dom"/>
</dbReference>
<feature type="active site" description="Proton acceptor; for dehydratase activity" evidence="9">
    <location>
        <position position="918"/>
    </location>
</feature>
<dbReference type="InterPro" id="IPR013154">
    <property type="entry name" value="ADH-like_N"/>
</dbReference>
<dbReference type="PROSITE" id="PS52004">
    <property type="entry name" value="KS3_2"/>
    <property type="match status" value="1"/>
</dbReference>
<dbReference type="Gene3D" id="3.40.366.10">
    <property type="entry name" value="Malonyl-Coenzyme A Acyl Carrier Protein, domain 2"/>
    <property type="match status" value="1"/>
</dbReference>
<dbReference type="SMART" id="SM00829">
    <property type="entry name" value="PKS_ER"/>
    <property type="match status" value="1"/>
</dbReference>
<dbReference type="SMART" id="SM00825">
    <property type="entry name" value="PKS_KS"/>
    <property type="match status" value="1"/>
</dbReference>
<dbReference type="Gene3D" id="3.10.129.110">
    <property type="entry name" value="Polyketide synthase dehydratase"/>
    <property type="match status" value="1"/>
</dbReference>
<feature type="region of interest" description="Disordered" evidence="10">
    <location>
        <begin position="39"/>
        <end position="58"/>
    </location>
</feature>
<evidence type="ECO:0000259" key="12">
    <source>
        <dbReference type="PROSITE" id="PS52004"/>
    </source>
</evidence>
<evidence type="ECO:0000256" key="5">
    <source>
        <dbReference type="ARBA" id="ARBA00022857"/>
    </source>
</evidence>
<dbReference type="PROSITE" id="PS52019">
    <property type="entry name" value="PKS_MFAS_DH"/>
    <property type="match status" value="1"/>
</dbReference>
<keyword evidence="7" id="KW-0511">Multifunctional enzyme</keyword>
<dbReference type="InterPro" id="IPR029063">
    <property type="entry name" value="SAM-dependent_MTases_sf"/>
</dbReference>
<dbReference type="Gene3D" id="3.40.47.10">
    <property type="match status" value="1"/>
</dbReference>
<feature type="domain" description="Carrier" evidence="11">
    <location>
        <begin position="2374"/>
        <end position="2448"/>
    </location>
</feature>
<feature type="compositionally biased region" description="Basic and acidic residues" evidence="10">
    <location>
        <begin position="42"/>
        <end position="52"/>
    </location>
</feature>
<dbReference type="Pfam" id="PF00107">
    <property type="entry name" value="ADH_zinc_N"/>
    <property type="match status" value="1"/>
</dbReference>
<dbReference type="PANTHER" id="PTHR43775:SF37">
    <property type="entry name" value="SI:DKEY-61P9.11"/>
    <property type="match status" value="1"/>
</dbReference>
<dbReference type="SUPFAM" id="SSF55048">
    <property type="entry name" value="Probable ACP-binding domain of malonyl-CoA ACP transacylase"/>
    <property type="match status" value="1"/>
</dbReference>
<evidence type="ECO:0000256" key="6">
    <source>
        <dbReference type="ARBA" id="ARBA00023194"/>
    </source>
</evidence>
<dbReference type="InterPro" id="IPR018201">
    <property type="entry name" value="Ketoacyl_synth_AS"/>
</dbReference>
<name>A0ABW0XI03_9ACTN</name>
<dbReference type="Pfam" id="PF00698">
    <property type="entry name" value="Acyl_transf_1"/>
    <property type="match status" value="1"/>
</dbReference>
<dbReference type="Gene3D" id="3.30.70.3290">
    <property type="match status" value="1"/>
</dbReference>
<dbReference type="SUPFAM" id="SSF53901">
    <property type="entry name" value="Thiolase-like"/>
    <property type="match status" value="1"/>
</dbReference>
<keyword evidence="8" id="KW-0012">Acyltransferase</keyword>
<evidence type="ECO:0000256" key="7">
    <source>
        <dbReference type="ARBA" id="ARBA00023268"/>
    </source>
</evidence>
<dbReference type="InterPro" id="IPR014031">
    <property type="entry name" value="Ketoacyl_synth_C"/>
</dbReference>
<dbReference type="SMART" id="SM00826">
    <property type="entry name" value="PKS_DH"/>
    <property type="match status" value="1"/>
</dbReference>
<dbReference type="InterPro" id="IPR013217">
    <property type="entry name" value="Methyltransf_12"/>
</dbReference>
<dbReference type="InterPro" id="IPR016039">
    <property type="entry name" value="Thiolase-like"/>
</dbReference>
<dbReference type="SUPFAM" id="SSF47336">
    <property type="entry name" value="ACP-like"/>
    <property type="match status" value="1"/>
</dbReference>
<dbReference type="Pfam" id="PF08240">
    <property type="entry name" value="ADH_N"/>
    <property type="match status" value="1"/>
</dbReference>
<dbReference type="Pfam" id="PF08242">
    <property type="entry name" value="Methyltransf_12"/>
    <property type="match status" value="1"/>
</dbReference>
<dbReference type="SMART" id="SM00823">
    <property type="entry name" value="PKS_PP"/>
    <property type="match status" value="1"/>
</dbReference>
<evidence type="ECO:0000256" key="4">
    <source>
        <dbReference type="ARBA" id="ARBA00022679"/>
    </source>
</evidence>
<dbReference type="PROSITE" id="PS50075">
    <property type="entry name" value="CARRIER"/>
    <property type="match status" value="1"/>
</dbReference>
<dbReference type="InterPro" id="IPR020807">
    <property type="entry name" value="PKS_DH"/>
</dbReference>
<dbReference type="InterPro" id="IPR020843">
    <property type="entry name" value="ER"/>
</dbReference>
<dbReference type="SMART" id="SM00822">
    <property type="entry name" value="PKS_KR"/>
    <property type="match status" value="1"/>
</dbReference>
<dbReference type="Pfam" id="PF16197">
    <property type="entry name" value="KAsynt_C_assoc"/>
    <property type="match status" value="1"/>
</dbReference>
<dbReference type="InterPro" id="IPR057326">
    <property type="entry name" value="KR_dom"/>
</dbReference>
<dbReference type="Pfam" id="PF02801">
    <property type="entry name" value="Ketoacyl-synt_C"/>
    <property type="match status" value="1"/>
</dbReference>
<comment type="pathway">
    <text evidence="1">Antibiotic biosynthesis.</text>
</comment>
<dbReference type="InterPro" id="IPR014030">
    <property type="entry name" value="Ketoacyl_synth_N"/>
</dbReference>
<dbReference type="EMBL" id="JBHSPC010000003">
    <property type="protein sequence ID" value="MFC5668699.1"/>
    <property type="molecule type" value="Genomic_DNA"/>
</dbReference>
<evidence type="ECO:0000256" key="3">
    <source>
        <dbReference type="ARBA" id="ARBA00022553"/>
    </source>
</evidence>
<evidence type="ECO:0000259" key="13">
    <source>
        <dbReference type="PROSITE" id="PS52019"/>
    </source>
</evidence>
<dbReference type="Pfam" id="PF00109">
    <property type="entry name" value="ketoacyl-synt"/>
    <property type="match status" value="1"/>
</dbReference>
<dbReference type="InterPro" id="IPR011032">
    <property type="entry name" value="GroES-like_sf"/>
</dbReference>
<evidence type="ECO:0000259" key="11">
    <source>
        <dbReference type="PROSITE" id="PS50075"/>
    </source>
</evidence>
<evidence type="ECO:0000256" key="8">
    <source>
        <dbReference type="ARBA" id="ARBA00023315"/>
    </source>
</evidence>
<dbReference type="InterPro" id="IPR020806">
    <property type="entry name" value="PKS_PP-bd"/>
</dbReference>
<evidence type="ECO:0000256" key="10">
    <source>
        <dbReference type="SAM" id="MobiDB-lite"/>
    </source>
</evidence>
<evidence type="ECO:0000313" key="14">
    <source>
        <dbReference type="EMBL" id="MFC5668699.1"/>
    </source>
</evidence>
<dbReference type="RefSeq" id="WP_381204319.1">
    <property type="nucleotide sequence ID" value="NZ_JBHSPC010000003.1"/>
</dbReference>
<dbReference type="Pfam" id="PF14765">
    <property type="entry name" value="PS-DH"/>
    <property type="match status" value="1"/>
</dbReference>
<feature type="region of interest" description="N-terminal hotdog fold" evidence="9">
    <location>
        <begin position="889"/>
        <end position="1008"/>
    </location>
</feature>
<dbReference type="InterPro" id="IPR049552">
    <property type="entry name" value="PKS_DH_N"/>
</dbReference>
<dbReference type="SMART" id="SM00827">
    <property type="entry name" value="PKS_AT"/>
    <property type="match status" value="1"/>
</dbReference>
<dbReference type="SUPFAM" id="SSF50129">
    <property type="entry name" value="GroES-like"/>
    <property type="match status" value="1"/>
</dbReference>